<dbReference type="EMBL" id="DWYS01000163">
    <property type="protein sequence ID" value="HJB08832.1"/>
    <property type="molecule type" value="Genomic_DNA"/>
</dbReference>
<dbReference type="GO" id="GO:0048472">
    <property type="term" value="F:threonine-phosphate decarboxylase activity"/>
    <property type="evidence" value="ECO:0007669"/>
    <property type="project" value="InterPro"/>
</dbReference>
<dbReference type="GO" id="GO:0009236">
    <property type="term" value="P:cobalamin biosynthetic process"/>
    <property type="evidence" value="ECO:0007669"/>
    <property type="project" value="UniProtKB-UniRule"/>
</dbReference>
<name>A0A9D2LA34_9FIRM</name>
<evidence type="ECO:0000256" key="1">
    <source>
        <dbReference type="ARBA" id="ARBA00004651"/>
    </source>
</evidence>
<dbReference type="HAMAP" id="MF_00024">
    <property type="entry name" value="CobD_CbiB"/>
    <property type="match status" value="1"/>
</dbReference>
<gene>
    <name evidence="10" type="primary">cbiB</name>
    <name evidence="9" type="synonym">cobD</name>
    <name evidence="10" type="ORF">H9716_13390</name>
</gene>
<keyword evidence="7 9" id="KW-1133">Transmembrane helix</keyword>
<keyword evidence="5 9" id="KW-0169">Cobalamin biosynthesis</keyword>
<dbReference type="GO" id="GO:0005886">
    <property type="term" value="C:plasma membrane"/>
    <property type="evidence" value="ECO:0007669"/>
    <property type="project" value="UniProtKB-SubCell"/>
</dbReference>
<evidence type="ECO:0000256" key="8">
    <source>
        <dbReference type="ARBA" id="ARBA00023136"/>
    </source>
</evidence>
<evidence type="ECO:0000313" key="10">
    <source>
        <dbReference type="EMBL" id="HJB08832.1"/>
    </source>
</evidence>
<feature type="transmembrane region" description="Helical" evidence="9">
    <location>
        <begin position="90"/>
        <end position="108"/>
    </location>
</feature>
<keyword evidence="4 9" id="KW-1003">Cell membrane</keyword>
<protein>
    <recommendedName>
        <fullName evidence="9">Cobalamin biosynthesis protein CobD</fullName>
    </recommendedName>
</protein>
<keyword evidence="6 9" id="KW-0812">Transmembrane</keyword>
<accession>A0A9D2LA34</accession>
<dbReference type="PANTHER" id="PTHR34308">
    <property type="entry name" value="COBALAMIN BIOSYNTHESIS PROTEIN CBIB"/>
    <property type="match status" value="1"/>
</dbReference>
<evidence type="ECO:0000256" key="2">
    <source>
        <dbReference type="ARBA" id="ARBA00004953"/>
    </source>
</evidence>
<evidence type="ECO:0000256" key="9">
    <source>
        <dbReference type="HAMAP-Rule" id="MF_00024"/>
    </source>
</evidence>
<evidence type="ECO:0000313" key="11">
    <source>
        <dbReference type="Proteomes" id="UP000886804"/>
    </source>
</evidence>
<comment type="function">
    <text evidence="9">Converts cobyric acid to cobinamide by the addition of aminopropanol on the F carboxylic group.</text>
</comment>
<proteinExistence type="inferred from homology"/>
<comment type="caution">
    <text evidence="9">Lacks conserved residue(s) required for the propagation of feature annotation.</text>
</comment>
<comment type="subcellular location">
    <subcellularLocation>
        <location evidence="1 9">Cell membrane</location>
        <topology evidence="1 9">Multi-pass membrane protein</topology>
    </subcellularLocation>
</comment>
<dbReference type="Pfam" id="PF03186">
    <property type="entry name" value="CobD_Cbib"/>
    <property type="match status" value="1"/>
</dbReference>
<sequence>METINMILRVNGLTLFLACVLDWLIGDPLWLPHPVRLMGRMIGALERILRKKLGKRERTAGAILVLVMVCAWGILPAVLFWGLWKLSLPGGALIPLLIQGILCSQLLAARDLKIQSCRVGEFLKRGDLPGAKQSVSMIVGRDTAPLDAAGVARAAVETVAENTSDGIVAPMVFLALFGPAGGYCYKAVNTMDSMLGYHNEAYERFGRTAARLDDLVNLIPARLTGLLFCLAAGILPGFSGRRALGIFFRDRRKHASPNSAHGEAACAGALGLRLAGDAWYFGKLHHKPWIGDEERPIEAADIGRACRLMTGAQLLFLAGWGLLLWAF</sequence>
<dbReference type="NCBIfam" id="TIGR00380">
    <property type="entry name" value="cobal_cbiB"/>
    <property type="match status" value="1"/>
</dbReference>
<dbReference type="Proteomes" id="UP000886804">
    <property type="component" value="Unassembled WGS sequence"/>
</dbReference>
<organism evidence="10 11">
    <name type="scientific">Candidatus Enterocloster faecavium</name>
    <dbReference type="NCBI Taxonomy" id="2838560"/>
    <lineage>
        <taxon>Bacteria</taxon>
        <taxon>Bacillati</taxon>
        <taxon>Bacillota</taxon>
        <taxon>Clostridia</taxon>
        <taxon>Lachnospirales</taxon>
        <taxon>Lachnospiraceae</taxon>
        <taxon>Enterocloster</taxon>
    </lineage>
</organism>
<evidence type="ECO:0000256" key="6">
    <source>
        <dbReference type="ARBA" id="ARBA00022692"/>
    </source>
</evidence>
<comment type="similarity">
    <text evidence="3 9">Belongs to the CobD/CbiB family.</text>
</comment>
<keyword evidence="8 9" id="KW-0472">Membrane</keyword>
<dbReference type="AlphaFoldDB" id="A0A9D2LA34"/>
<dbReference type="GO" id="GO:0015420">
    <property type="term" value="F:ABC-type vitamin B12 transporter activity"/>
    <property type="evidence" value="ECO:0007669"/>
    <property type="project" value="UniProtKB-UniRule"/>
</dbReference>
<evidence type="ECO:0000256" key="4">
    <source>
        <dbReference type="ARBA" id="ARBA00022475"/>
    </source>
</evidence>
<feature type="transmembrane region" description="Helical" evidence="9">
    <location>
        <begin position="60"/>
        <end position="84"/>
    </location>
</feature>
<dbReference type="InterPro" id="IPR004485">
    <property type="entry name" value="Cobalamin_biosynth_CobD/CbiB"/>
</dbReference>
<dbReference type="PANTHER" id="PTHR34308:SF1">
    <property type="entry name" value="COBALAMIN BIOSYNTHESIS PROTEIN CBIB"/>
    <property type="match status" value="1"/>
</dbReference>
<evidence type="ECO:0000256" key="7">
    <source>
        <dbReference type="ARBA" id="ARBA00022989"/>
    </source>
</evidence>
<reference evidence="10" key="1">
    <citation type="journal article" date="2021" name="PeerJ">
        <title>Extensive microbial diversity within the chicken gut microbiome revealed by metagenomics and culture.</title>
        <authorList>
            <person name="Gilroy R."/>
            <person name="Ravi A."/>
            <person name="Getino M."/>
            <person name="Pursley I."/>
            <person name="Horton D.L."/>
            <person name="Alikhan N.F."/>
            <person name="Baker D."/>
            <person name="Gharbi K."/>
            <person name="Hall N."/>
            <person name="Watson M."/>
            <person name="Adriaenssens E.M."/>
            <person name="Foster-Nyarko E."/>
            <person name="Jarju S."/>
            <person name="Secka A."/>
            <person name="Antonio M."/>
            <person name="Oren A."/>
            <person name="Chaudhuri R.R."/>
            <person name="La Ragione R."/>
            <person name="Hildebrand F."/>
            <person name="Pallen M.J."/>
        </authorList>
    </citation>
    <scope>NUCLEOTIDE SEQUENCE</scope>
    <source>
        <strain evidence="10">CHK188-4685</strain>
    </source>
</reference>
<reference evidence="10" key="2">
    <citation type="submission" date="2021-04" db="EMBL/GenBank/DDBJ databases">
        <authorList>
            <person name="Gilroy R."/>
        </authorList>
    </citation>
    <scope>NUCLEOTIDE SEQUENCE</scope>
    <source>
        <strain evidence="10">CHK188-4685</strain>
    </source>
</reference>
<evidence type="ECO:0000256" key="5">
    <source>
        <dbReference type="ARBA" id="ARBA00022573"/>
    </source>
</evidence>
<comment type="caution">
    <text evidence="10">The sequence shown here is derived from an EMBL/GenBank/DDBJ whole genome shotgun (WGS) entry which is preliminary data.</text>
</comment>
<evidence type="ECO:0000256" key="3">
    <source>
        <dbReference type="ARBA" id="ARBA00006263"/>
    </source>
</evidence>
<comment type="pathway">
    <text evidence="2 9">Cofactor biosynthesis; adenosylcobalamin biosynthesis.</text>
</comment>